<evidence type="ECO:0000313" key="1">
    <source>
        <dbReference type="EMBL" id="GMH86430.1"/>
    </source>
</evidence>
<dbReference type="AlphaFoldDB" id="A0A9W7BEF9"/>
<proteinExistence type="predicted"/>
<name>A0A9W7BEF9_9STRA</name>
<dbReference type="SUPFAM" id="SSF57850">
    <property type="entry name" value="RING/U-box"/>
    <property type="match status" value="1"/>
</dbReference>
<keyword evidence="2" id="KW-1185">Reference proteome</keyword>
<accession>A0A9W7BEF9</accession>
<organism evidence="1 2">
    <name type="scientific">Triparma strigata</name>
    <dbReference type="NCBI Taxonomy" id="1606541"/>
    <lineage>
        <taxon>Eukaryota</taxon>
        <taxon>Sar</taxon>
        <taxon>Stramenopiles</taxon>
        <taxon>Ochrophyta</taxon>
        <taxon>Bolidophyceae</taxon>
        <taxon>Parmales</taxon>
        <taxon>Triparmaceae</taxon>
        <taxon>Triparma</taxon>
    </lineage>
</organism>
<protein>
    <recommendedName>
        <fullName evidence="3">IBR domain-containing protein</fullName>
    </recommendedName>
</protein>
<dbReference type="EMBL" id="BRXY01000313">
    <property type="protein sequence ID" value="GMH86430.1"/>
    <property type="molecule type" value="Genomic_DNA"/>
</dbReference>
<gene>
    <name evidence="1" type="ORF">TrST_g5571</name>
</gene>
<reference evidence="2" key="1">
    <citation type="journal article" date="2023" name="Commun. Biol.">
        <title>Genome analysis of Parmales, the sister group of diatoms, reveals the evolutionary specialization of diatoms from phago-mixotrophs to photoautotrophs.</title>
        <authorList>
            <person name="Ban H."/>
            <person name="Sato S."/>
            <person name="Yoshikawa S."/>
            <person name="Yamada K."/>
            <person name="Nakamura Y."/>
            <person name="Ichinomiya M."/>
            <person name="Sato N."/>
            <person name="Blanc-Mathieu R."/>
            <person name="Endo H."/>
            <person name="Kuwata A."/>
            <person name="Ogata H."/>
        </authorList>
    </citation>
    <scope>NUCLEOTIDE SEQUENCE [LARGE SCALE GENOMIC DNA]</scope>
    <source>
        <strain evidence="2">NIES 3701</strain>
    </source>
</reference>
<dbReference type="Proteomes" id="UP001165085">
    <property type="component" value="Unassembled WGS sequence"/>
</dbReference>
<dbReference type="OrthoDB" id="9977870at2759"/>
<dbReference type="Gene3D" id="1.20.120.1750">
    <property type="match status" value="1"/>
</dbReference>
<sequence>MAATGCNSVVTKNALKAHRILRGDEEWTAYRRFSTLAQARDDPAKRAVHCPFDVAPLETSLSGDSFKSTYWLLKNEGADFRRCPNCNFMIVRESGCRHIYCSCGHEFNWKSGRDWNSSTMPFIP</sequence>
<evidence type="ECO:0000313" key="2">
    <source>
        <dbReference type="Proteomes" id="UP001165085"/>
    </source>
</evidence>
<evidence type="ECO:0008006" key="3">
    <source>
        <dbReference type="Google" id="ProtNLM"/>
    </source>
</evidence>
<comment type="caution">
    <text evidence="1">The sequence shown here is derived from an EMBL/GenBank/DDBJ whole genome shotgun (WGS) entry which is preliminary data.</text>
</comment>
<dbReference type="Pfam" id="PF22191">
    <property type="entry name" value="IBR_1"/>
    <property type="match status" value="1"/>
</dbReference>